<dbReference type="InterPro" id="IPR006145">
    <property type="entry name" value="PsdUridine_synth_RsuA/RluA"/>
</dbReference>
<dbReference type="eggNOG" id="COG0564">
    <property type="taxonomic scope" value="Bacteria"/>
</dbReference>
<dbReference type="PATRIC" id="fig|1235802.3.peg.692"/>
<dbReference type="Pfam" id="PF00849">
    <property type="entry name" value="PseudoU_synth_2"/>
    <property type="match status" value="1"/>
</dbReference>
<proteinExistence type="inferred from homology"/>
<dbReference type="InterPro" id="IPR006224">
    <property type="entry name" value="PsdUridine_synth_RluA-like_CS"/>
</dbReference>
<evidence type="ECO:0000256" key="5">
    <source>
        <dbReference type="ARBA" id="ARBA00033164"/>
    </source>
</evidence>
<dbReference type="GO" id="GO:0003723">
    <property type="term" value="F:RNA binding"/>
    <property type="evidence" value="ECO:0007669"/>
    <property type="project" value="UniProtKB-KW"/>
</dbReference>
<dbReference type="InterPro" id="IPR036986">
    <property type="entry name" value="S4_RNA-bd_sf"/>
</dbReference>
<dbReference type="InterPro" id="IPR002942">
    <property type="entry name" value="S4_RNA-bd"/>
</dbReference>
<dbReference type="STRING" id="1235802.C823_00655"/>
<dbReference type="GO" id="GO:0120159">
    <property type="term" value="F:rRNA pseudouridine synthase activity"/>
    <property type="evidence" value="ECO:0007669"/>
    <property type="project" value="UniProtKB-ARBA"/>
</dbReference>
<keyword evidence="6" id="KW-0694">RNA-binding</keyword>
<sequence>MKQFEIGANEAGQRLDKYLKKLLPQAESSFIYKMLRKKNIVLNKKKAEGSVHLTVGDSVTLYLSDETFEKFGPAKTSDRAFEKATQNIPHIQVLYEDADILIVNKPAGVLSQKADASEPSMNERVIQYLLDTGAVTARTLRTFRPSVCNRLDRNTSGILIAGKSLSGLQMMSAQLKNRSMQKYYRCIVDGILTEGNHLKGYLYKDKRKNKVEIYQIKEKSSTPEHASKEGAQYIETEYRPLGHGENRTLLEVHLITGRSHQIRAHLASIGHPIIGDPKYGDSILNEAYYKKSGVRYQLLHAYRVIFENGQEVAAPLPEYFSCYPIRQI</sequence>
<evidence type="ECO:0000256" key="3">
    <source>
        <dbReference type="ARBA" id="ARBA00023235"/>
    </source>
</evidence>
<evidence type="ECO:0000313" key="9">
    <source>
        <dbReference type="Proteomes" id="UP000012589"/>
    </source>
</evidence>
<evidence type="ECO:0000313" key="8">
    <source>
        <dbReference type="EMBL" id="EMZ36288.1"/>
    </source>
</evidence>
<evidence type="ECO:0000256" key="2">
    <source>
        <dbReference type="ARBA" id="ARBA00010876"/>
    </source>
</evidence>
<organism evidence="8 9">
    <name type="scientific">Eubacterium plexicaudatum ASF492</name>
    <dbReference type="NCBI Taxonomy" id="1235802"/>
    <lineage>
        <taxon>Bacteria</taxon>
        <taxon>Bacillati</taxon>
        <taxon>Bacillota</taxon>
        <taxon>Clostridia</taxon>
        <taxon>Eubacteriales</taxon>
        <taxon>Eubacteriaceae</taxon>
        <taxon>Eubacterium</taxon>
    </lineage>
</organism>
<dbReference type="CDD" id="cd02869">
    <property type="entry name" value="PseudoU_synth_RluA_like"/>
    <property type="match status" value="1"/>
</dbReference>
<comment type="caution">
    <text evidence="8">The sequence shown here is derived from an EMBL/GenBank/DDBJ whole genome shotgun (WGS) entry which is preliminary data.</text>
</comment>
<name>N2BCT8_9FIRM</name>
<feature type="domain" description="RNA-binding S4" evidence="7">
    <location>
        <begin position="13"/>
        <end position="73"/>
    </location>
</feature>
<dbReference type="Gene3D" id="3.30.2350.10">
    <property type="entry name" value="Pseudouridine synthase"/>
    <property type="match status" value="1"/>
</dbReference>
<evidence type="ECO:0000256" key="1">
    <source>
        <dbReference type="ARBA" id="ARBA00000073"/>
    </source>
</evidence>
<evidence type="ECO:0000256" key="4">
    <source>
        <dbReference type="ARBA" id="ARBA00031870"/>
    </source>
</evidence>
<dbReference type="HOGENOM" id="CLU_016902_1_0_9"/>
<comment type="catalytic activity">
    <reaction evidence="1">
        <text>a uridine in RNA = a pseudouridine in RNA</text>
        <dbReference type="Rhea" id="RHEA:48348"/>
        <dbReference type="Rhea" id="RHEA-COMP:12068"/>
        <dbReference type="Rhea" id="RHEA-COMP:12069"/>
        <dbReference type="ChEBI" id="CHEBI:65314"/>
        <dbReference type="ChEBI" id="CHEBI:65315"/>
    </reaction>
</comment>
<gene>
    <name evidence="8" type="ORF">C823_00655</name>
</gene>
<dbReference type="OrthoDB" id="9807829at2"/>
<dbReference type="PROSITE" id="PS50889">
    <property type="entry name" value="S4"/>
    <property type="match status" value="1"/>
</dbReference>
<keyword evidence="3" id="KW-0413">Isomerase</keyword>
<protein>
    <recommendedName>
        <fullName evidence="4">RNA pseudouridylate synthase</fullName>
    </recommendedName>
    <alternativeName>
        <fullName evidence="5">RNA-uridine isomerase</fullName>
    </alternativeName>
</protein>
<keyword evidence="9" id="KW-1185">Reference proteome</keyword>
<dbReference type="GO" id="GO:0000455">
    <property type="term" value="P:enzyme-directed rRNA pseudouridine synthesis"/>
    <property type="evidence" value="ECO:0007669"/>
    <property type="project" value="UniProtKB-ARBA"/>
</dbReference>
<evidence type="ECO:0000259" key="7">
    <source>
        <dbReference type="SMART" id="SM00363"/>
    </source>
</evidence>
<dbReference type="Proteomes" id="UP000012589">
    <property type="component" value="Unassembled WGS sequence"/>
</dbReference>
<dbReference type="Gene3D" id="3.10.290.10">
    <property type="entry name" value="RNA-binding S4 domain"/>
    <property type="match status" value="1"/>
</dbReference>
<accession>N2BCT8</accession>
<evidence type="ECO:0000256" key="6">
    <source>
        <dbReference type="PROSITE-ProRule" id="PRU00182"/>
    </source>
</evidence>
<dbReference type="SUPFAM" id="SSF55120">
    <property type="entry name" value="Pseudouridine synthase"/>
    <property type="match status" value="1"/>
</dbReference>
<dbReference type="PANTHER" id="PTHR21600">
    <property type="entry name" value="MITOCHONDRIAL RNA PSEUDOURIDINE SYNTHASE"/>
    <property type="match status" value="1"/>
</dbReference>
<reference evidence="8 9" key="1">
    <citation type="journal article" date="2014" name="Genome Announc.">
        <title>Draft genome sequences of the altered schaedler flora, a defined bacterial community from gnotobiotic mice.</title>
        <authorList>
            <person name="Wannemuehler M.J."/>
            <person name="Overstreet A.M."/>
            <person name="Ward D.V."/>
            <person name="Phillips G.J."/>
        </authorList>
    </citation>
    <scope>NUCLEOTIDE SEQUENCE [LARGE SCALE GENOMIC DNA]</scope>
    <source>
        <strain evidence="8 9">ASF492</strain>
    </source>
</reference>
<dbReference type="PANTHER" id="PTHR21600:SF83">
    <property type="entry name" value="PSEUDOURIDYLATE SYNTHASE RPUSD4, MITOCHONDRIAL"/>
    <property type="match status" value="1"/>
</dbReference>
<comment type="similarity">
    <text evidence="2">Belongs to the pseudouridine synthase RluA family.</text>
</comment>
<dbReference type="InterPro" id="IPR020103">
    <property type="entry name" value="PsdUridine_synth_cat_dom_sf"/>
</dbReference>
<dbReference type="EMBL" id="AQFT01000023">
    <property type="protein sequence ID" value="EMZ36288.1"/>
    <property type="molecule type" value="Genomic_DNA"/>
</dbReference>
<dbReference type="InterPro" id="IPR050188">
    <property type="entry name" value="RluA_PseudoU_synthase"/>
</dbReference>
<dbReference type="PROSITE" id="PS01129">
    <property type="entry name" value="PSI_RLU"/>
    <property type="match status" value="1"/>
</dbReference>
<dbReference type="SMART" id="SM00363">
    <property type="entry name" value="S4"/>
    <property type="match status" value="1"/>
</dbReference>
<dbReference type="AlphaFoldDB" id="N2BCT8"/>